<reference evidence="1" key="1">
    <citation type="submission" date="2022-11" db="EMBL/GenBank/DDBJ databases">
        <title>Genome Sequence of Cubamyces cubensis.</title>
        <authorList>
            <person name="Buettner E."/>
        </authorList>
    </citation>
    <scope>NUCLEOTIDE SEQUENCE</scope>
    <source>
        <strain evidence="1">MPL-01</strain>
    </source>
</reference>
<evidence type="ECO:0000313" key="2">
    <source>
        <dbReference type="Proteomes" id="UP001215151"/>
    </source>
</evidence>
<sequence>MLLQHLFLESIDLNYPFLDSLGLEWVRLLLLLIPPEWPENSYILSTLVFAETRVLVPILECSDPMMSNRGMGILLANLGEQLNSPGSQVVNRGYNLRVRHIRIIQSLKQVPYQFVRNLSYIRNKHPSELRNLGNVLDALATLDDPNVSYREHAQVCKDARIKPIIRPYWADLPFVNIYQSIVPDLLHQLYQGVIKHLLGWLRKAFGSDEIDACCRRIPPNHNIRLFLKGITKLQWAIFVDLGIRLHFKLPKLHSLEHYILSILLFGTTNNYDTQYTERLHIDFAKDTYRASNHKDELPQMMTWLERREKILRHEIFIQWRLAQQDSCDESDTESTQQAYRPDARRQQVALPPILQKGLQLPLTRIKITCHPSVKALTFERAVHTYGAGQLHDALTRFIVQYNDPRLAPAEVCHRAALVYMRFRSFPAFHRLKFILEDAQALGVMEDTHDTAHARPQRTDLWGRLVPGHFDTVLVNEHGTAGRLG</sequence>
<evidence type="ECO:0000313" key="1">
    <source>
        <dbReference type="EMBL" id="KAJ8472861.1"/>
    </source>
</evidence>
<dbReference type="Proteomes" id="UP001215151">
    <property type="component" value="Unassembled WGS sequence"/>
</dbReference>
<accession>A0AAD7TNN5</accession>
<dbReference type="EMBL" id="JAPEVG010000243">
    <property type="protein sequence ID" value="KAJ8472861.1"/>
    <property type="molecule type" value="Genomic_DNA"/>
</dbReference>
<gene>
    <name evidence="1" type="ORF">ONZ51_g8230</name>
</gene>
<dbReference type="InterPro" id="IPR041078">
    <property type="entry name" value="Plavaka"/>
</dbReference>
<dbReference type="AlphaFoldDB" id="A0AAD7TNN5"/>
<proteinExistence type="predicted"/>
<dbReference type="Pfam" id="PF18759">
    <property type="entry name" value="Plavaka"/>
    <property type="match status" value="1"/>
</dbReference>
<comment type="caution">
    <text evidence="1">The sequence shown here is derived from an EMBL/GenBank/DDBJ whole genome shotgun (WGS) entry which is preliminary data.</text>
</comment>
<name>A0AAD7TNN5_9APHY</name>
<organism evidence="1 2">
    <name type="scientific">Trametes cubensis</name>
    <dbReference type="NCBI Taxonomy" id="1111947"/>
    <lineage>
        <taxon>Eukaryota</taxon>
        <taxon>Fungi</taxon>
        <taxon>Dikarya</taxon>
        <taxon>Basidiomycota</taxon>
        <taxon>Agaricomycotina</taxon>
        <taxon>Agaricomycetes</taxon>
        <taxon>Polyporales</taxon>
        <taxon>Polyporaceae</taxon>
        <taxon>Trametes</taxon>
    </lineage>
</organism>
<keyword evidence="2" id="KW-1185">Reference proteome</keyword>
<protein>
    <submittedName>
        <fullName evidence="1">Uncharacterized protein</fullName>
    </submittedName>
</protein>